<evidence type="ECO:0000313" key="7">
    <source>
        <dbReference type="EMBL" id="BBI19929.1"/>
    </source>
</evidence>
<evidence type="ECO:0000256" key="4">
    <source>
        <dbReference type="ARBA" id="ARBA00022833"/>
    </source>
</evidence>
<dbReference type="InterPro" id="IPR055438">
    <property type="entry name" value="AstE_AspA_cat"/>
</dbReference>
<dbReference type="EMBL" id="AP019389">
    <property type="protein sequence ID" value="BBI19929.1"/>
    <property type="molecule type" value="Genomic_DNA"/>
</dbReference>
<organism evidence="7 8">
    <name type="scientific">Qipengyuania flava</name>
    <dbReference type="NCBI Taxonomy" id="192812"/>
    <lineage>
        <taxon>Bacteria</taxon>
        <taxon>Pseudomonadati</taxon>
        <taxon>Pseudomonadota</taxon>
        <taxon>Alphaproteobacteria</taxon>
        <taxon>Sphingomonadales</taxon>
        <taxon>Erythrobacteraceae</taxon>
        <taxon>Qipengyuania</taxon>
    </lineage>
</organism>
<dbReference type="Gene3D" id="3.40.630.10">
    <property type="entry name" value="Zn peptidases"/>
    <property type="match status" value="1"/>
</dbReference>
<dbReference type="PANTHER" id="PTHR37326">
    <property type="entry name" value="BLL3975 PROTEIN"/>
    <property type="match status" value="1"/>
</dbReference>
<dbReference type="PANTHER" id="PTHR37326:SF1">
    <property type="entry name" value="BLL3975 PROTEIN"/>
    <property type="match status" value="1"/>
</dbReference>
<dbReference type="PIRSF" id="PIRSF039012">
    <property type="entry name" value="ASP"/>
    <property type="match status" value="1"/>
</dbReference>
<keyword evidence="8" id="KW-1185">Reference proteome</keyword>
<comment type="cofactor">
    <cofactor evidence="1">
        <name>Zn(2+)</name>
        <dbReference type="ChEBI" id="CHEBI:29105"/>
    </cofactor>
</comment>
<keyword evidence="3" id="KW-0378">Hydrolase</keyword>
<evidence type="ECO:0000256" key="3">
    <source>
        <dbReference type="ARBA" id="ARBA00022801"/>
    </source>
</evidence>
<dbReference type="SUPFAM" id="SSF53187">
    <property type="entry name" value="Zn-dependent exopeptidases"/>
    <property type="match status" value="1"/>
</dbReference>
<evidence type="ECO:0000256" key="2">
    <source>
        <dbReference type="ARBA" id="ARBA00022723"/>
    </source>
</evidence>
<dbReference type="Proteomes" id="UP000290057">
    <property type="component" value="Chromosome"/>
</dbReference>
<proteinExistence type="predicted"/>
<evidence type="ECO:0000256" key="5">
    <source>
        <dbReference type="SAM" id="SignalP"/>
    </source>
</evidence>
<reference evidence="7 8" key="1">
    <citation type="submission" date="2019-01" db="EMBL/GenBank/DDBJ databases">
        <title>Complete genome sequence of Erythrobacter flavus KJ5.</title>
        <authorList>
            <person name="Kanesaki Y."/>
            <person name="Brotosudarmo T."/>
            <person name="Moriuchi R."/>
            <person name="Awai K."/>
        </authorList>
    </citation>
    <scope>NUCLEOTIDE SEQUENCE [LARGE SCALE GENOMIC DNA]</scope>
    <source>
        <strain evidence="7 8">KJ5</strain>
    </source>
</reference>
<dbReference type="GO" id="GO:0046872">
    <property type="term" value="F:metal ion binding"/>
    <property type="evidence" value="ECO:0007669"/>
    <property type="project" value="UniProtKB-KW"/>
</dbReference>
<accession>A0A3T1CG34</accession>
<dbReference type="GO" id="GO:0016811">
    <property type="term" value="F:hydrolase activity, acting on carbon-nitrogen (but not peptide) bonds, in linear amides"/>
    <property type="evidence" value="ECO:0007669"/>
    <property type="project" value="InterPro"/>
</dbReference>
<feature type="chain" id="PRO_5019215585" evidence="5">
    <location>
        <begin position="19"/>
        <end position="357"/>
    </location>
</feature>
<protein>
    <submittedName>
        <fullName evidence="7">Deacylase</fullName>
    </submittedName>
</protein>
<keyword evidence="5" id="KW-0732">Signal</keyword>
<keyword evidence="4" id="KW-0862">Zinc</keyword>
<feature type="signal peptide" evidence="5">
    <location>
        <begin position="1"/>
        <end position="18"/>
    </location>
</feature>
<evidence type="ECO:0000256" key="1">
    <source>
        <dbReference type="ARBA" id="ARBA00001947"/>
    </source>
</evidence>
<feature type="domain" description="Succinylglutamate desuccinylase/Aspartoacylase catalytic" evidence="6">
    <location>
        <begin position="70"/>
        <end position="261"/>
    </location>
</feature>
<dbReference type="InterPro" id="IPR043795">
    <property type="entry name" value="N-alpha-Ac-DABA-like"/>
</dbReference>
<dbReference type="CDD" id="cd18174">
    <property type="entry name" value="M14_ASTE_ASPA_like"/>
    <property type="match status" value="1"/>
</dbReference>
<dbReference type="InterPro" id="IPR053138">
    <property type="entry name" value="N-alpha-Ac-DABA_deacetylase"/>
</dbReference>
<sequence length="357" mass="38197">MLTRLLLLLVLVTSTVVAFPASGQQPAAFTIGGESVAPGTRKDLRLAVAARGEEPGTFIPATVLHGNAPGPVLAAVSGVHGYEFAPIVAAERLADRIDPAQLSGTLIIVRVANIPAFETRSPYVNPVDRKNLNRSFPGSADGTQTERIADVLSREVVARADFLMDIHSGDGAEFLEAFVGIYGGPLASDFDLALRVARGFGFPNLVRYSMDTQQQVDTRRSLNRQGVAARIPTILVEIGENGSRDEQHVQAIVTGVENGLSVLGMWQRPVSKVAPPLRRFESTTGVSASHSGLFHPVRTGGRYLWEGDLIGTITDYSGREVERIHAPVDGYALYGLRGPPVRQGDGVVTIGNPVDEF</sequence>
<dbReference type="RefSeq" id="WP_130585971.1">
    <property type="nucleotide sequence ID" value="NZ_AP019389.1"/>
</dbReference>
<evidence type="ECO:0000259" key="6">
    <source>
        <dbReference type="Pfam" id="PF24827"/>
    </source>
</evidence>
<gene>
    <name evidence="7" type="ORF">EKJ_07760</name>
</gene>
<dbReference type="Pfam" id="PF24827">
    <property type="entry name" value="AstE_AspA_cat"/>
    <property type="match status" value="1"/>
</dbReference>
<evidence type="ECO:0000313" key="8">
    <source>
        <dbReference type="Proteomes" id="UP000290057"/>
    </source>
</evidence>
<dbReference type="GO" id="GO:0016788">
    <property type="term" value="F:hydrolase activity, acting on ester bonds"/>
    <property type="evidence" value="ECO:0007669"/>
    <property type="project" value="InterPro"/>
</dbReference>
<name>A0A3T1CG34_9SPHN</name>
<dbReference type="AlphaFoldDB" id="A0A3T1CG34"/>
<keyword evidence="2" id="KW-0479">Metal-binding</keyword>